<reference evidence="2" key="1">
    <citation type="journal article" date="2014" name="Environ. Microbiol.">
        <title>Comparative genomics of the marine bacterial genus Glaciecola reveals the high degree of genomic diversity and genomic characteristic for cold adaptation.</title>
        <authorList>
            <person name="Qin Q.L."/>
            <person name="Xie B.B."/>
            <person name="Yu Y."/>
            <person name="Shu Y.L."/>
            <person name="Rong J.C."/>
            <person name="Zhang Y.J."/>
            <person name="Zhao D.L."/>
            <person name="Chen X.L."/>
            <person name="Zhang X.Y."/>
            <person name="Chen B."/>
            <person name="Zhou B.C."/>
            <person name="Zhang Y.Z."/>
        </authorList>
    </citation>
    <scope>NUCLEOTIDE SEQUENCE [LARGE SCALE GENOMIC DNA]</scope>
    <source>
        <strain evidence="2">LMG 21857</strain>
    </source>
</reference>
<organism evidence="1 2">
    <name type="scientific">Paraglaciecola polaris LMG 21857</name>
    <dbReference type="NCBI Taxonomy" id="1129793"/>
    <lineage>
        <taxon>Bacteria</taxon>
        <taxon>Pseudomonadati</taxon>
        <taxon>Pseudomonadota</taxon>
        <taxon>Gammaproteobacteria</taxon>
        <taxon>Alteromonadales</taxon>
        <taxon>Alteromonadaceae</taxon>
        <taxon>Paraglaciecola</taxon>
    </lineage>
</organism>
<keyword evidence="2" id="KW-1185">Reference proteome</keyword>
<protein>
    <recommendedName>
        <fullName evidence="3">Macro domain-containing protein</fullName>
    </recommendedName>
</protein>
<name>K7AGN1_9ALTE</name>
<evidence type="ECO:0008006" key="3">
    <source>
        <dbReference type="Google" id="ProtNLM"/>
    </source>
</evidence>
<evidence type="ECO:0000313" key="2">
    <source>
        <dbReference type="Proteomes" id="UP000006322"/>
    </source>
</evidence>
<dbReference type="RefSeq" id="WP_007106200.1">
    <property type="nucleotide sequence ID" value="NZ_BAER01000109.1"/>
</dbReference>
<proteinExistence type="predicted"/>
<sequence>MAAKITLIQEDINQLQVDSIVVCSYLSSSKGHDENRQSVDGVSISIAETIASDPWLAEVVIQLNISHVTDSAKDTSAQIHSSYCQALHCADGAGIRSIAFRVMGNHESTGPCMLSAAHLCQLAISAVSEASIQYDNLRKIIICAQSDAQYACLVDALQSEQLH</sequence>
<dbReference type="Gene3D" id="3.40.220.10">
    <property type="entry name" value="Leucine Aminopeptidase, subunit E, domain 1"/>
    <property type="match status" value="1"/>
</dbReference>
<dbReference type="InterPro" id="IPR043472">
    <property type="entry name" value="Macro_dom-like"/>
</dbReference>
<dbReference type="SUPFAM" id="SSF52949">
    <property type="entry name" value="Macro domain-like"/>
    <property type="match status" value="1"/>
</dbReference>
<gene>
    <name evidence="1" type="ORF">GPLA_3547</name>
</gene>
<dbReference type="Proteomes" id="UP000006322">
    <property type="component" value="Unassembled WGS sequence"/>
</dbReference>
<dbReference type="AlphaFoldDB" id="K7AGN1"/>
<dbReference type="EMBL" id="BAER01000109">
    <property type="protein sequence ID" value="GAC34435.1"/>
    <property type="molecule type" value="Genomic_DNA"/>
</dbReference>
<comment type="caution">
    <text evidence="1">The sequence shown here is derived from an EMBL/GenBank/DDBJ whole genome shotgun (WGS) entry which is preliminary data.</text>
</comment>
<dbReference type="STRING" id="1129793.GPLA_3547"/>
<dbReference type="OrthoDB" id="6194521at2"/>
<evidence type="ECO:0000313" key="1">
    <source>
        <dbReference type="EMBL" id="GAC34435.1"/>
    </source>
</evidence>
<accession>K7AGN1</accession>